<evidence type="ECO:0000313" key="3">
    <source>
        <dbReference type="EMBL" id="SLM89103.1"/>
    </source>
</evidence>
<dbReference type="Gene3D" id="2.30.40.10">
    <property type="entry name" value="Urease, subunit C, domain 1"/>
    <property type="match status" value="1"/>
</dbReference>
<organism evidence="3 4">
    <name type="scientific">Brachybacterium nesterenkovii</name>
    <dbReference type="NCBI Taxonomy" id="47847"/>
    <lineage>
        <taxon>Bacteria</taxon>
        <taxon>Bacillati</taxon>
        <taxon>Actinomycetota</taxon>
        <taxon>Actinomycetes</taxon>
        <taxon>Micrococcales</taxon>
        <taxon>Dermabacteraceae</taxon>
        <taxon>Brachybacterium</taxon>
    </lineage>
</organism>
<feature type="region of interest" description="Disordered" evidence="1">
    <location>
        <begin position="1"/>
        <end position="53"/>
    </location>
</feature>
<dbReference type="PANTHER" id="PTHR43135:SF4">
    <property type="entry name" value="AMIDOHYDROLASE-RELATED DOMAIN-CONTAINING PROTEIN"/>
    <property type="match status" value="1"/>
</dbReference>
<protein>
    <submittedName>
        <fullName evidence="3">Aminopeptidase YpdF (MP-, MA-, MS-, AP-, NP-specific)</fullName>
    </submittedName>
</protein>
<dbReference type="SUPFAM" id="SSF51338">
    <property type="entry name" value="Composite domain of metallo-dependent hydrolases"/>
    <property type="match status" value="1"/>
</dbReference>
<dbReference type="InterPro" id="IPR032466">
    <property type="entry name" value="Metal_Hydrolase"/>
</dbReference>
<dbReference type="SUPFAM" id="SSF51556">
    <property type="entry name" value="Metallo-dependent hydrolases"/>
    <property type="match status" value="1"/>
</dbReference>
<dbReference type="InterPro" id="IPR051781">
    <property type="entry name" value="Metallo-dep_Hydrolase"/>
</dbReference>
<dbReference type="PANTHER" id="PTHR43135">
    <property type="entry name" value="ALPHA-D-RIBOSE 1-METHYLPHOSPHONATE 5-TRIPHOSPHATE DIPHOSPHATASE"/>
    <property type="match status" value="1"/>
</dbReference>
<evidence type="ECO:0000256" key="1">
    <source>
        <dbReference type="SAM" id="MobiDB-lite"/>
    </source>
</evidence>
<dbReference type="RefSeq" id="WP_143276227.1">
    <property type="nucleotide sequence ID" value="NZ_FWFG01000027.1"/>
</dbReference>
<dbReference type="Pfam" id="PF01979">
    <property type="entry name" value="Amidohydro_1"/>
    <property type="match status" value="1"/>
</dbReference>
<dbReference type="EMBL" id="FWFG01000027">
    <property type="protein sequence ID" value="SLM89103.1"/>
    <property type="molecule type" value="Genomic_DNA"/>
</dbReference>
<dbReference type="GO" id="GO:0004177">
    <property type="term" value="F:aminopeptidase activity"/>
    <property type="evidence" value="ECO:0007669"/>
    <property type="project" value="UniProtKB-KW"/>
</dbReference>
<keyword evidence="4" id="KW-1185">Reference proteome</keyword>
<name>A0A1X6WUQ5_9MICO</name>
<dbReference type="InterPro" id="IPR011059">
    <property type="entry name" value="Metal-dep_hydrolase_composite"/>
</dbReference>
<dbReference type="AlphaFoldDB" id="A0A1X6WUQ5"/>
<feature type="compositionally biased region" description="Low complexity" evidence="1">
    <location>
        <begin position="1"/>
        <end position="15"/>
    </location>
</feature>
<gene>
    <name evidence="3" type="ORF">FM110_02995</name>
</gene>
<sequence>MDDTSTATTPAAPGPEDLPATAYGPEDLSAHVAASRRRATEAPYSAPDPTGGPVVHLTGPIIIGPDAELPEAWVVDGRIRHERPDLPAGAEVRRIDGFVVPGLADLHCHIGIGDDGRGTSLAEARAQARTDLATGVTLIRDAGSIIDTSPLQAEPGLPRIIRHGRHVARTRRYLIGYAHEVEPEELADAVAAQADASDGWVKLVADWIDRGAGDLTPTFDGPAFARAASAAHEHGARITAHTFAEDTLPLLLDAGFDCLEHATGLTDETIARAAAAGVPVVTTLVNVGHFEDYAVQGEAKFPDYAAHMRRLRERRYERTRDAHDAGIRLLVGTDAGGVLGHGIVHDELDEIAACGIDPLGVLDAAIWGPRELLSAPGLEDGSPADLVVVEQDPRTDHRALREPGIVMVAGRIAVEAGAMAGLRTGR</sequence>
<evidence type="ECO:0000313" key="4">
    <source>
        <dbReference type="Proteomes" id="UP000195981"/>
    </source>
</evidence>
<keyword evidence="3" id="KW-0378">Hydrolase</keyword>
<dbReference type="InterPro" id="IPR006680">
    <property type="entry name" value="Amidohydro-rel"/>
</dbReference>
<accession>A0A1X6WUQ5</accession>
<dbReference type="OrthoDB" id="3189065at2"/>
<proteinExistence type="predicted"/>
<dbReference type="Gene3D" id="3.20.20.140">
    <property type="entry name" value="Metal-dependent hydrolases"/>
    <property type="match status" value="1"/>
</dbReference>
<dbReference type="GO" id="GO:0016810">
    <property type="term" value="F:hydrolase activity, acting on carbon-nitrogen (but not peptide) bonds"/>
    <property type="evidence" value="ECO:0007669"/>
    <property type="project" value="InterPro"/>
</dbReference>
<keyword evidence="3" id="KW-0031">Aminopeptidase</keyword>
<evidence type="ECO:0000259" key="2">
    <source>
        <dbReference type="Pfam" id="PF01979"/>
    </source>
</evidence>
<feature type="domain" description="Amidohydrolase-related" evidence="2">
    <location>
        <begin position="98"/>
        <end position="411"/>
    </location>
</feature>
<keyword evidence="3" id="KW-0645">Protease</keyword>
<dbReference type="Proteomes" id="UP000195981">
    <property type="component" value="Unassembled WGS sequence"/>
</dbReference>
<reference evidence="3 4" key="1">
    <citation type="submission" date="2017-02" db="EMBL/GenBank/DDBJ databases">
        <authorList>
            <person name="Peterson S.W."/>
        </authorList>
    </citation>
    <scope>NUCLEOTIDE SEQUENCE [LARGE SCALE GENOMIC DNA]</scope>
    <source>
        <strain evidence="3 4">CIP104813</strain>
    </source>
</reference>